<dbReference type="InterPro" id="IPR014729">
    <property type="entry name" value="Rossmann-like_a/b/a_fold"/>
</dbReference>
<gene>
    <name evidence="1" type="ORF">G5V58_18030</name>
</gene>
<keyword evidence="2" id="KW-1185">Reference proteome</keyword>
<reference evidence="1 2" key="1">
    <citation type="submission" date="2020-02" db="EMBL/GenBank/DDBJ databases">
        <title>Full genome sequence of Nocardioides sp. R-3366.</title>
        <authorList>
            <person name="Im W.-T."/>
        </authorList>
    </citation>
    <scope>NUCLEOTIDE SEQUENCE [LARGE SCALE GENOMIC DNA]</scope>
    <source>
        <strain evidence="1 2">R-3366</strain>
    </source>
</reference>
<accession>A0A6G6WGR3</accession>
<proteinExistence type="predicted"/>
<sequence length="181" mass="19504">MADSYNVVLLVEENLTPDDAARIHSLHEGIEEPVAYHVLMPTSDGAARVQAALGASGDLSPDLVPGRPMPLTDIDPQEIVEEAREETERELANAIAVLQATGRTTTGELVAGDPVDALGAKIKEVDGREAIILTEEHFVAELLRLDWTSKARRHLDVPVLHLMEQENFDEQAGGGEGASLI</sequence>
<dbReference type="RefSeq" id="WP_165235813.1">
    <property type="nucleotide sequence ID" value="NZ_CP049257.1"/>
</dbReference>
<protein>
    <recommendedName>
        <fullName evidence="3">Universal stress protein</fullName>
    </recommendedName>
</protein>
<dbReference type="Proteomes" id="UP000502996">
    <property type="component" value="Chromosome"/>
</dbReference>
<dbReference type="SUPFAM" id="SSF52402">
    <property type="entry name" value="Adenine nucleotide alpha hydrolases-like"/>
    <property type="match status" value="1"/>
</dbReference>
<organism evidence="1 2">
    <name type="scientific">Nocardioides anomalus</name>
    <dbReference type="NCBI Taxonomy" id="2712223"/>
    <lineage>
        <taxon>Bacteria</taxon>
        <taxon>Bacillati</taxon>
        <taxon>Actinomycetota</taxon>
        <taxon>Actinomycetes</taxon>
        <taxon>Propionibacteriales</taxon>
        <taxon>Nocardioidaceae</taxon>
        <taxon>Nocardioides</taxon>
    </lineage>
</organism>
<dbReference type="Gene3D" id="3.40.50.620">
    <property type="entry name" value="HUPs"/>
    <property type="match status" value="1"/>
</dbReference>
<evidence type="ECO:0000313" key="1">
    <source>
        <dbReference type="EMBL" id="QIG44424.1"/>
    </source>
</evidence>
<dbReference type="AlphaFoldDB" id="A0A6G6WGR3"/>
<dbReference type="KEGG" id="nano:G5V58_18030"/>
<name>A0A6G6WGR3_9ACTN</name>
<evidence type="ECO:0008006" key="3">
    <source>
        <dbReference type="Google" id="ProtNLM"/>
    </source>
</evidence>
<evidence type="ECO:0000313" key="2">
    <source>
        <dbReference type="Proteomes" id="UP000502996"/>
    </source>
</evidence>
<dbReference type="EMBL" id="CP049257">
    <property type="protein sequence ID" value="QIG44424.1"/>
    <property type="molecule type" value="Genomic_DNA"/>
</dbReference>